<dbReference type="Pfam" id="PF17917">
    <property type="entry name" value="RT_RNaseH"/>
    <property type="match status" value="1"/>
</dbReference>
<dbReference type="InterPro" id="IPR041373">
    <property type="entry name" value="RT_RNaseH"/>
</dbReference>
<evidence type="ECO:0000256" key="5">
    <source>
        <dbReference type="ARBA" id="ARBA00022750"/>
    </source>
</evidence>
<feature type="domain" description="Integrase zinc-binding" evidence="11">
    <location>
        <begin position="535"/>
        <end position="582"/>
    </location>
</feature>
<keyword evidence="4" id="KW-0540">Nuclease</keyword>
<keyword evidence="6" id="KW-0255">Endonuclease</keyword>
<protein>
    <submittedName>
        <fullName evidence="12">Reverse transcriptase</fullName>
    </submittedName>
</protein>
<evidence type="ECO:0000259" key="11">
    <source>
        <dbReference type="Pfam" id="PF17921"/>
    </source>
</evidence>
<evidence type="ECO:0000256" key="3">
    <source>
        <dbReference type="ARBA" id="ARBA00022695"/>
    </source>
</evidence>
<dbReference type="Proteomes" id="UP000198211">
    <property type="component" value="Unassembled WGS sequence"/>
</dbReference>
<evidence type="ECO:0000259" key="10">
    <source>
        <dbReference type="Pfam" id="PF17917"/>
    </source>
</evidence>
<keyword evidence="2" id="KW-0808">Transferase</keyword>
<evidence type="ECO:0000256" key="2">
    <source>
        <dbReference type="ARBA" id="ARBA00022679"/>
    </source>
</evidence>
<evidence type="ECO:0000256" key="7">
    <source>
        <dbReference type="ARBA" id="ARBA00022801"/>
    </source>
</evidence>
<name>A0A225UYW5_9STRA</name>
<sequence length="629" mass="71777">MVRASKSPWASPIVIIVKKNGVDIRFCVDYRLVNRLTRLMVYPMPLATDLLEDLDKYKWYCSRGMVSGFWVVPMTERARLISAFITPFGLFEWLRMPFGLCNAPQIYQRLIDNALYGFWKVSPADDTRDLFNDGDLAKPGTRSVLEWHLSISVEKSEWGVSRVAYLGHEVSEFIPKFAIYATALYSLSGRDFGEYVMDPKACNHEKWVHAKRAFEALRAKIATTPMLRHFDAEKQPVVILYSSDWAILVVLAQVHDGVYMLMKFTSRTLKPNELNYNITEKGILALLQDLNDGYTMLVGKTIRVLTQPTALGWLFRTKGLQGRFSQWAAILSPWKLEVQRSTRGEEEILGALPTGITPRAHVDTTLEEIAPRKRIPRTTTIPVLKIGTAERLHVVSFDGSARVKREGGAFSAIVWELPNWDVVRAASVYAEDLTVNEAEYRVNRTTTTRKPGVLQELVVQRIRLDRVRVTQEEELWISNLKQFLKGNIGELSIREVRDCVKLAGQYEVGESDLLYYHVRGNESAEARDVIMKIVVPETLRDDILHHYHASLEGGHQGIGRTYQRIRQHFHWLGLFESVQRYVGEWESPGNIVATYPFQVIAMDHILSLPASHKGNTELLVWVDLFTGLS</sequence>
<evidence type="ECO:0000256" key="1">
    <source>
        <dbReference type="ARBA" id="ARBA00022670"/>
    </source>
</evidence>
<dbReference type="InterPro" id="IPR051320">
    <property type="entry name" value="Viral_Replic_Matur_Polypro"/>
</dbReference>
<comment type="caution">
    <text evidence="12">The sequence shown here is derived from an EMBL/GenBank/DDBJ whole genome shotgun (WGS) entry which is preliminary data.</text>
</comment>
<organism evidence="12 13">
    <name type="scientific">Phytophthora megakarya</name>
    <dbReference type="NCBI Taxonomy" id="4795"/>
    <lineage>
        <taxon>Eukaryota</taxon>
        <taxon>Sar</taxon>
        <taxon>Stramenopiles</taxon>
        <taxon>Oomycota</taxon>
        <taxon>Peronosporomycetes</taxon>
        <taxon>Peronosporales</taxon>
        <taxon>Peronosporaceae</taxon>
        <taxon>Phytophthora</taxon>
    </lineage>
</organism>
<dbReference type="EMBL" id="NBNE01009631">
    <property type="protein sequence ID" value="OWY98204.1"/>
    <property type="molecule type" value="Genomic_DNA"/>
</dbReference>
<dbReference type="InterPro" id="IPR043128">
    <property type="entry name" value="Rev_trsase/Diguanyl_cyclase"/>
</dbReference>
<dbReference type="PANTHER" id="PTHR33064">
    <property type="entry name" value="POL PROTEIN"/>
    <property type="match status" value="1"/>
</dbReference>
<feature type="domain" description="Reverse transcriptase" evidence="9">
    <location>
        <begin position="17"/>
        <end position="170"/>
    </location>
</feature>
<dbReference type="GO" id="GO:0006508">
    <property type="term" value="P:proteolysis"/>
    <property type="evidence" value="ECO:0007669"/>
    <property type="project" value="UniProtKB-KW"/>
</dbReference>
<dbReference type="CDD" id="cd01647">
    <property type="entry name" value="RT_LTR"/>
    <property type="match status" value="1"/>
</dbReference>
<evidence type="ECO:0000313" key="13">
    <source>
        <dbReference type="Proteomes" id="UP000198211"/>
    </source>
</evidence>
<reference evidence="13" key="1">
    <citation type="submission" date="2017-03" db="EMBL/GenBank/DDBJ databases">
        <title>Phytopthora megakarya and P. palmivora, two closely related causual agents of cacao black pod achieved similar genome size and gene model numbers by different mechanisms.</title>
        <authorList>
            <person name="Ali S."/>
            <person name="Shao J."/>
            <person name="Larry D.J."/>
            <person name="Kronmiller B."/>
            <person name="Shen D."/>
            <person name="Strem M.D."/>
            <person name="Melnick R.L."/>
            <person name="Guiltinan M.J."/>
            <person name="Tyler B.M."/>
            <person name="Meinhardt L.W."/>
            <person name="Bailey B.A."/>
        </authorList>
    </citation>
    <scope>NUCLEOTIDE SEQUENCE [LARGE SCALE GENOMIC DNA]</scope>
    <source>
        <strain evidence="13">zdho120</strain>
    </source>
</reference>
<proteinExistence type="predicted"/>
<evidence type="ECO:0000256" key="4">
    <source>
        <dbReference type="ARBA" id="ARBA00022722"/>
    </source>
</evidence>
<dbReference type="Pfam" id="PF00078">
    <property type="entry name" value="RVT_1"/>
    <property type="match status" value="1"/>
</dbReference>
<dbReference type="GO" id="GO:0003964">
    <property type="term" value="F:RNA-directed DNA polymerase activity"/>
    <property type="evidence" value="ECO:0007669"/>
    <property type="project" value="UniProtKB-KW"/>
</dbReference>
<dbReference type="InterPro" id="IPR041588">
    <property type="entry name" value="Integrase_H2C2"/>
</dbReference>
<dbReference type="InterPro" id="IPR000477">
    <property type="entry name" value="RT_dom"/>
</dbReference>
<dbReference type="Gene3D" id="3.30.70.270">
    <property type="match status" value="1"/>
</dbReference>
<dbReference type="GO" id="GO:0004190">
    <property type="term" value="F:aspartic-type endopeptidase activity"/>
    <property type="evidence" value="ECO:0007669"/>
    <property type="project" value="UniProtKB-KW"/>
</dbReference>
<dbReference type="PANTHER" id="PTHR33064:SF37">
    <property type="entry name" value="RIBONUCLEASE H"/>
    <property type="match status" value="1"/>
</dbReference>
<dbReference type="Gene3D" id="3.10.10.10">
    <property type="entry name" value="HIV Type 1 Reverse Transcriptase, subunit A, domain 1"/>
    <property type="match status" value="1"/>
</dbReference>
<dbReference type="Gene3D" id="1.10.340.70">
    <property type="match status" value="1"/>
</dbReference>
<dbReference type="FunFam" id="1.10.340.70:FF:000001">
    <property type="entry name" value="Retrovirus-related Pol polyprotein from transposon gypsy-like Protein"/>
    <property type="match status" value="1"/>
</dbReference>
<accession>A0A225UYW5</accession>
<evidence type="ECO:0000256" key="8">
    <source>
        <dbReference type="ARBA" id="ARBA00022918"/>
    </source>
</evidence>
<evidence type="ECO:0000259" key="9">
    <source>
        <dbReference type="Pfam" id="PF00078"/>
    </source>
</evidence>
<keyword evidence="7" id="KW-0378">Hydrolase</keyword>
<keyword evidence="5" id="KW-0064">Aspartyl protease</keyword>
<feature type="domain" description="Reverse transcriptase RNase H-like" evidence="10">
    <location>
        <begin position="232"/>
        <end position="332"/>
    </location>
</feature>
<dbReference type="AlphaFoldDB" id="A0A225UYW5"/>
<dbReference type="OrthoDB" id="120865at2759"/>
<keyword evidence="8 12" id="KW-0695">RNA-directed DNA polymerase</keyword>
<gene>
    <name evidence="12" type="ORF">PHMEG_00031084</name>
</gene>
<keyword evidence="3" id="KW-0548">Nucleotidyltransferase</keyword>
<keyword evidence="13" id="KW-1185">Reference proteome</keyword>
<dbReference type="GO" id="GO:0004519">
    <property type="term" value="F:endonuclease activity"/>
    <property type="evidence" value="ECO:0007669"/>
    <property type="project" value="UniProtKB-KW"/>
</dbReference>
<dbReference type="SUPFAM" id="SSF56672">
    <property type="entry name" value="DNA/RNA polymerases"/>
    <property type="match status" value="1"/>
</dbReference>
<evidence type="ECO:0000313" key="12">
    <source>
        <dbReference type="EMBL" id="OWY98204.1"/>
    </source>
</evidence>
<evidence type="ECO:0000256" key="6">
    <source>
        <dbReference type="ARBA" id="ARBA00022759"/>
    </source>
</evidence>
<dbReference type="InterPro" id="IPR043502">
    <property type="entry name" value="DNA/RNA_pol_sf"/>
</dbReference>
<keyword evidence="1" id="KW-0645">Protease</keyword>
<dbReference type="Pfam" id="PF17921">
    <property type="entry name" value="Integrase_H2C2"/>
    <property type="match status" value="1"/>
</dbReference>